<dbReference type="InterPro" id="IPR013429">
    <property type="entry name" value="Regulatory_FmdB_Zinc_ribbon"/>
</dbReference>
<dbReference type="EMBL" id="LT838272">
    <property type="protein sequence ID" value="SMB94266.1"/>
    <property type="molecule type" value="Genomic_DNA"/>
</dbReference>
<dbReference type="Proteomes" id="UP000192569">
    <property type="component" value="Chromosome I"/>
</dbReference>
<dbReference type="Gene3D" id="2.20.28.30">
    <property type="entry name" value="RNA polymerase ii, chain L"/>
    <property type="match status" value="1"/>
</dbReference>
<keyword evidence="3" id="KW-1185">Reference proteome</keyword>
<protein>
    <submittedName>
        <fullName evidence="2">Putative regulatory protein, FmdB family</fullName>
    </submittedName>
</protein>
<dbReference type="NCBIfam" id="TIGR02605">
    <property type="entry name" value="CxxC_CxxC_SSSS"/>
    <property type="match status" value="1"/>
</dbReference>
<sequence>MPLYEFRCKECGEKFTMRLSWQEKDKAVCPSCGAQNLQQLFTGITILGSSPKGSSCSAPSGSRFS</sequence>
<evidence type="ECO:0000259" key="1">
    <source>
        <dbReference type="SMART" id="SM00834"/>
    </source>
</evidence>
<dbReference type="RefSeq" id="WP_084664495.1">
    <property type="nucleotide sequence ID" value="NZ_LT838272.1"/>
</dbReference>
<accession>A0A1W1VLS1</accession>
<dbReference type="STRING" id="698762.SAMN00808754_0998"/>
<gene>
    <name evidence="2" type="ORF">SAMN00808754_0998</name>
</gene>
<dbReference type="SMART" id="SM00834">
    <property type="entry name" value="CxxC_CXXC_SSSS"/>
    <property type="match status" value="1"/>
</dbReference>
<feature type="domain" description="Putative regulatory protein FmdB zinc ribbon" evidence="1">
    <location>
        <begin position="1"/>
        <end position="42"/>
    </location>
</feature>
<name>A0A1W1VLS1_9FIRM</name>
<evidence type="ECO:0000313" key="3">
    <source>
        <dbReference type="Proteomes" id="UP000192569"/>
    </source>
</evidence>
<dbReference type="Pfam" id="PF09723">
    <property type="entry name" value="Zn_ribbon_8"/>
    <property type="match status" value="1"/>
</dbReference>
<dbReference type="AlphaFoldDB" id="A0A1W1VLS1"/>
<organism evidence="2 3">
    <name type="scientific">Thermanaeromonas toyohensis ToBE</name>
    <dbReference type="NCBI Taxonomy" id="698762"/>
    <lineage>
        <taxon>Bacteria</taxon>
        <taxon>Bacillati</taxon>
        <taxon>Bacillota</taxon>
        <taxon>Clostridia</taxon>
        <taxon>Neomoorellales</taxon>
        <taxon>Neomoorellaceae</taxon>
        <taxon>Thermanaeromonas</taxon>
    </lineage>
</organism>
<evidence type="ECO:0000313" key="2">
    <source>
        <dbReference type="EMBL" id="SMB94266.1"/>
    </source>
</evidence>
<proteinExistence type="predicted"/>
<reference evidence="2 3" key="1">
    <citation type="submission" date="2017-04" db="EMBL/GenBank/DDBJ databases">
        <authorList>
            <person name="Afonso C.L."/>
            <person name="Miller P.J."/>
            <person name="Scott M.A."/>
            <person name="Spackman E."/>
            <person name="Goraichik I."/>
            <person name="Dimitrov K.M."/>
            <person name="Suarez D.L."/>
            <person name="Swayne D.E."/>
        </authorList>
    </citation>
    <scope>NUCLEOTIDE SEQUENCE [LARGE SCALE GENOMIC DNA]</scope>
    <source>
        <strain evidence="2 3">ToBE</strain>
    </source>
</reference>